<name>A0A8S9IKQ4_BRACR</name>
<comment type="caution">
    <text evidence="2">The sequence shown here is derived from an EMBL/GenBank/DDBJ whole genome shotgun (WGS) entry which is preliminary data.</text>
</comment>
<gene>
    <name evidence="2" type="ORF">F2Q70_00002724</name>
</gene>
<accession>A0A8S9IKQ4</accession>
<proteinExistence type="predicted"/>
<feature type="region of interest" description="Disordered" evidence="1">
    <location>
        <begin position="63"/>
        <end position="90"/>
    </location>
</feature>
<organism evidence="2">
    <name type="scientific">Brassica cretica</name>
    <name type="common">Mustard</name>
    <dbReference type="NCBI Taxonomy" id="69181"/>
    <lineage>
        <taxon>Eukaryota</taxon>
        <taxon>Viridiplantae</taxon>
        <taxon>Streptophyta</taxon>
        <taxon>Embryophyta</taxon>
        <taxon>Tracheophyta</taxon>
        <taxon>Spermatophyta</taxon>
        <taxon>Magnoliopsida</taxon>
        <taxon>eudicotyledons</taxon>
        <taxon>Gunneridae</taxon>
        <taxon>Pentapetalae</taxon>
        <taxon>rosids</taxon>
        <taxon>malvids</taxon>
        <taxon>Brassicales</taxon>
        <taxon>Brassicaceae</taxon>
        <taxon>Brassiceae</taxon>
        <taxon>Brassica</taxon>
    </lineage>
</organism>
<dbReference type="EMBL" id="QGKY02001015">
    <property type="protein sequence ID" value="KAF2570414.1"/>
    <property type="molecule type" value="Genomic_DNA"/>
</dbReference>
<reference evidence="2" key="1">
    <citation type="submission" date="2019-12" db="EMBL/GenBank/DDBJ databases">
        <title>Genome sequencing and annotation of Brassica cretica.</title>
        <authorList>
            <person name="Studholme D.J."/>
            <person name="Sarris P.F."/>
        </authorList>
    </citation>
    <scope>NUCLEOTIDE SEQUENCE</scope>
    <source>
        <strain evidence="2">PFS-102/07</strain>
        <tissue evidence="2">Leaf</tissue>
    </source>
</reference>
<sequence length="298" mass="33864">MPEETTHGWSACVTTHNSLHVDQHASVTCAATPRVLPCQAACAASMSDKEAKLDLLPDVTHRSNKKEVHDWKDRTHAGRSTHTPDTPHDPPVDFHDQDVYWCETSLQTAEFPCLSEIWMREVNQWVHDGKDRTHAGRSTHTPDTPHDPPVDFHDQDVYWCETSLQTAEFPCLSEIWMREVNQWKLSGLIKSISGSWFQTELQYGRMWVNTMDSACSTVWVVGWVSTDGLISTIQREIMISIDGMIRWNDTGSRTGMISHENLGLVELVNKKATLGRVHEPNRTVLDPGRIILSLFKRI</sequence>
<evidence type="ECO:0000256" key="1">
    <source>
        <dbReference type="SAM" id="MobiDB-lite"/>
    </source>
</evidence>
<evidence type="ECO:0000313" key="2">
    <source>
        <dbReference type="EMBL" id="KAF2570414.1"/>
    </source>
</evidence>
<dbReference type="AlphaFoldDB" id="A0A8S9IKQ4"/>
<feature type="compositionally biased region" description="Basic and acidic residues" evidence="1">
    <location>
        <begin position="63"/>
        <end position="76"/>
    </location>
</feature>
<protein>
    <submittedName>
        <fullName evidence="2">Uncharacterized protein</fullName>
    </submittedName>
</protein>